<proteinExistence type="evidence at transcript level"/>
<sequence length="74" mass="8349">MNTKLSPSLSSWRMARGIDRCRRNWSPLPMVASPHRKAGSHRLDSVLAYQYSGNKPTPDCRSSSSVMRLMLTGR</sequence>
<organism evidence="1">
    <name type="scientific">Ochlerotatus taeniorhynchus</name>
    <name type="common">Black salt marsh mosquito</name>
    <name type="synonym">Aedes taeniorhynchus</name>
    <dbReference type="NCBI Taxonomy" id="329105"/>
    <lineage>
        <taxon>Eukaryota</taxon>
        <taxon>Metazoa</taxon>
        <taxon>Ecdysozoa</taxon>
        <taxon>Arthropoda</taxon>
        <taxon>Hexapoda</taxon>
        <taxon>Insecta</taxon>
        <taxon>Pterygota</taxon>
        <taxon>Neoptera</taxon>
        <taxon>Endopterygota</taxon>
        <taxon>Diptera</taxon>
        <taxon>Nematocera</taxon>
        <taxon>Culicoidea</taxon>
        <taxon>Culicidae</taxon>
        <taxon>Culicinae</taxon>
        <taxon>Aedini</taxon>
        <taxon>Ochlerotatus</taxon>
        <taxon>Ochlerotatus</taxon>
    </lineage>
</organism>
<evidence type="ECO:0000313" key="1">
    <source>
        <dbReference type="EMBL" id="ACJ74461.1"/>
    </source>
</evidence>
<dbReference type="AlphaFoldDB" id="B8XVN8"/>
<name>B8XVN8_OCHTA</name>
<protein>
    <submittedName>
        <fullName evidence="1">Cytosolic large ribosomal subunit L41</fullName>
    </submittedName>
</protein>
<dbReference type="EMBL" id="FJ444821">
    <property type="protein sequence ID" value="ACJ74461.1"/>
    <property type="molecule type" value="mRNA"/>
</dbReference>
<accession>B8XVN8</accession>
<reference evidence="1" key="1">
    <citation type="submission" date="2008-11" db="EMBL/GenBank/DDBJ databases">
        <title>Molecular analysis of Ochlerotatus taeniorhynchus ecotype in Florida.</title>
        <authorList>
            <person name="Zhao L."/>
            <person name="Kline D.L."/>
            <person name="Becnel J.J."/>
            <person name="Clark G.G."/>
        </authorList>
    </citation>
    <scope>NUCLEOTIDE SEQUENCE</scope>
    <source>
        <strain evidence="1">Orlando 1952</strain>
    </source>
</reference>